<dbReference type="PANTHER" id="PTHR42939:SF1">
    <property type="entry name" value="ABC TRANSPORTER ATP-BINDING PROTEIN ALBC-RELATED"/>
    <property type="match status" value="1"/>
</dbReference>
<feature type="domain" description="ABC transporter" evidence="4">
    <location>
        <begin position="13"/>
        <end position="233"/>
    </location>
</feature>
<dbReference type="PANTHER" id="PTHR42939">
    <property type="entry name" value="ABC TRANSPORTER ATP-BINDING PROTEIN ALBC-RELATED"/>
    <property type="match status" value="1"/>
</dbReference>
<dbReference type="Proteomes" id="UP001595755">
    <property type="component" value="Unassembled WGS sequence"/>
</dbReference>
<comment type="caution">
    <text evidence="5">The sequence shown here is derived from an EMBL/GenBank/DDBJ whole genome shotgun (WGS) entry which is preliminary data.</text>
</comment>
<dbReference type="PROSITE" id="PS50893">
    <property type="entry name" value="ABC_TRANSPORTER_2"/>
    <property type="match status" value="1"/>
</dbReference>
<keyword evidence="1" id="KW-0813">Transport</keyword>
<name>A0ABV8SCG4_9BACL</name>
<dbReference type="EMBL" id="JBHSED010000031">
    <property type="protein sequence ID" value="MFC4304652.1"/>
    <property type="molecule type" value="Genomic_DNA"/>
</dbReference>
<dbReference type="Gene3D" id="3.40.50.300">
    <property type="entry name" value="P-loop containing nucleotide triphosphate hydrolases"/>
    <property type="match status" value="1"/>
</dbReference>
<proteinExistence type="predicted"/>
<keyword evidence="3 5" id="KW-0067">ATP-binding</keyword>
<dbReference type="InterPro" id="IPR027417">
    <property type="entry name" value="P-loop_NTPase"/>
</dbReference>
<gene>
    <name evidence="5" type="ORF">ACFO1S_14575</name>
</gene>
<dbReference type="InterPro" id="IPR051782">
    <property type="entry name" value="ABC_Transporter_VariousFunc"/>
</dbReference>
<dbReference type="SUPFAM" id="SSF52540">
    <property type="entry name" value="P-loop containing nucleoside triphosphate hydrolases"/>
    <property type="match status" value="1"/>
</dbReference>
<evidence type="ECO:0000259" key="4">
    <source>
        <dbReference type="PROSITE" id="PS50893"/>
    </source>
</evidence>
<dbReference type="SMART" id="SM00382">
    <property type="entry name" value="AAA"/>
    <property type="match status" value="1"/>
</dbReference>
<reference evidence="6" key="1">
    <citation type="journal article" date="2019" name="Int. J. Syst. Evol. Microbiol.">
        <title>The Global Catalogue of Microorganisms (GCM) 10K type strain sequencing project: providing services to taxonomists for standard genome sequencing and annotation.</title>
        <authorList>
            <consortium name="The Broad Institute Genomics Platform"/>
            <consortium name="The Broad Institute Genome Sequencing Center for Infectious Disease"/>
            <person name="Wu L."/>
            <person name="Ma J."/>
        </authorList>
    </citation>
    <scope>NUCLEOTIDE SEQUENCE [LARGE SCALE GENOMIC DNA]</scope>
    <source>
        <strain evidence="6">CGMCC 4.1641</strain>
    </source>
</reference>
<protein>
    <submittedName>
        <fullName evidence="5">ATP-binding cassette domain-containing protein</fullName>
    </submittedName>
</protein>
<organism evidence="5 6">
    <name type="scientific">Cohnella boryungensis</name>
    <dbReference type="NCBI Taxonomy" id="768479"/>
    <lineage>
        <taxon>Bacteria</taxon>
        <taxon>Bacillati</taxon>
        <taxon>Bacillota</taxon>
        <taxon>Bacilli</taxon>
        <taxon>Bacillales</taxon>
        <taxon>Paenibacillaceae</taxon>
        <taxon>Cohnella</taxon>
    </lineage>
</organism>
<sequence length="301" mass="33284">MKGDVLMAKVPLVKLAEANRTFAGHRVLNKLSLEIAHGEVVALLGRNGSGKSTLLKALSGLDALDGGTRLSTVPLRRIGFAPDRFPRLRFSAKEYLRAMGKIRGMAPAEADRRIDKLFELFRLETTTDAQLRDYSKGMLQKVNLMQALLEEPELLLLDEPLSGLDAPTRTELTHILLLLKEQGMTIVFSTHERELAARVADRVVQLQDGRVEPMTLEGEENSPNRVIAFRLMDAAAQGFYAAFEGVRQRYEGQGIWICHVQADRADDFLRAVLAANGSILSVREDSTRTNVRGAAYGGKIC</sequence>
<keyword evidence="2" id="KW-0547">Nucleotide-binding</keyword>
<evidence type="ECO:0000313" key="6">
    <source>
        <dbReference type="Proteomes" id="UP001595755"/>
    </source>
</evidence>
<dbReference type="InterPro" id="IPR003439">
    <property type="entry name" value="ABC_transporter-like_ATP-bd"/>
</dbReference>
<evidence type="ECO:0000256" key="2">
    <source>
        <dbReference type="ARBA" id="ARBA00022741"/>
    </source>
</evidence>
<evidence type="ECO:0000256" key="1">
    <source>
        <dbReference type="ARBA" id="ARBA00022448"/>
    </source>
</evidence>
<dbReference type="InterPro" id="IPR003593">
    <property type="entry name" value="AAA+_ATPase"/>
</dbReference>
<accession>A0ABV8SCG4</accession>
<keyword evidence="6" id="KW-1185">Reference proteome</keyword>
<dbReference type="Pfam" id="PF00005">
    <property type="entry name" value="ABC_tran"/>
    <property type="match status" value="1"/>
</dbReference>
<evidence type="ECO:0000256" key="3">
    <source>
        <dbReference type="ARBA" id="ARBA00022840"/>
    </source>
</evidence>
<evidence type="ECO:0000313" key="5">
    <source>
        <dbReference type="EMBL" id="MFC4304652.1"/>
    </source>
</evidence>
<dbReference type="GO" id="GO:0005524">
    <property type="term" value="F:ATP binding"/>
    <property type="evidence" value="ECO:0007669"/>
    <property type="project" value="UniProtKB-KW"/>
</dbReference>